<feature type="compositionally biased region" description="Polar residues" evidence="6">
    <location>
        <begin position="639"/>
        <end position="650"/>
    </location>
</feature>
<dbReference type="GO" id="GO:0031490">
    <property type="term" value="F:chromatin DNA binding"/>
    <property type="evidence" value="ECO:0007669"/>
    <property type="project" value="TreeGrafter"/>
</dbReference>
<feature type="compositionally biased region" description="Basic and acidic residues" evidence="6">
    <location>
        <begin position="972"/>
        <end position="986"/>
    </location>
</feature>
<gene>
    <name evidence="8" type="ORF">DAEQUDRAFT_727875</name>
</gene>
<sequence length="1345" mass="143860">MAYSSLANWDGSQASSPQQPSPSHPPRGDSPHSPPTRPPAQSGASTAPASAGYARRPDDRTGSTASSAMPPPSLTQGRRPAPHSSGSEAAVASMLSMYGSDSEVEPIEAGPAQVDARITGGKIADMGRATTSPTLSFRPNSRSPRSLPATQLPSNPTTFKPRPGNSPSVGAEEMQQSHQDTKSNQVTGAAFSTVPSTATPRPASVPTSPLISSPRASTAGPSRPAQNIPASHALDEAAGGRQSVILTQGADADMLDLTAESHDTRSDSGSSRSRRRAIPRSTMAAMLHTLGAQPSSVSSDEPGMWRSGPPPPLLGEPGSSNVSPSTFFTFRALDSAGSSTSSHGIMGLLLDLSTPGLSSRESTAPPPRKQQKTMHISSAKSSWKGFPSVFSVPAALGPSRLPNHPTIAREQPFYIFVPPLPRGASRDDYVKVFEASEEIEVIEEIEAQKASPKRKARRRAEKKITETAAFSVALATPPLPAQTALPELPSTPPPLDAQPDYAPAFPSSIPADGFAPLEIEEVKVDSIAPPVTLLSLCAALRNIAPGSAQSAAWWRQREQEEDEVMRRYREEVDREKAQLIWEWGAGPSSVTTTAALSGMPVSASKASASSSRMPPSPSKVPGSSSRVPATPSKAYAKRPTSTPKVPSASTRKPAAPAKVPASSKTSAPLSKTSGPSSSVRAKRKAKAKPSTPRAAASSSQRDFQHALQPPPPDNMTQQIVQAPPPVPPPPPLPLDRLPRLSFASAPMPPPASLYAQQCSEYALRPSPPPSSLDSSQHSSLMPRPSTPQAAASYDLQHRQYVPVLLRESPPPRVLSMTRPFTYGETSQSNLLNDGFLRAHTSMHVDAGQSQQQMLSPMHSPIARAEPAPPHEFTMSLLAPEQENAMAGMSFQEHGGDMGFGVPEHGPFATINPALLGGGFEPEPELERPTSPSERNVTSPEPSAPMLERTHSPFELVRSRSSEPSSERTLAVTEDHSDYDEKTEGKGKGKGRGKGKGKGKEKPKSKPSGRVKGVEEFDGVDEGIDVEDTGIVQEEMSFCHHCRRTTTHPKMRCTMIKPNGEACGKRFCLNCIFKKYEQIKFDMFVTIFQCPYCEGTCTCTQCCAKRGETYVSMPRGQVVLLKEGRTPTYIVDSVRRKRTTISKVVAMPTTRRRRQASPASVPPQTKSPSPQPLPENRADQLMSGELWAARVYGVDGTLIGGAYVNSDERSVVLKPYPAAAGPSLSTTQQRPKKRTFIGRPDPSWGLGSRVKGVNHPRIPKGARAYIGDKSFLDWERVSESGSDVEDLQRDCFDGPLTPTSSDLELDDEGEKQSPRKSLSPADLAFTLAKLLHVQEQDAGSNENAEQ</sequence>
<feature type="domain" description="Zinc-finger" evidence="7">
    <location>
        <begin position="1033"/>
        <end position="1108"/>
    </location>
</feature>
<organism evidence="8 9">
    <name type="scientific">Daedalea quercina L-15889</name>
    <dbReference type="NCBI Taxonomy" id="1314783"/>
    <lineage>
        <taxon>Eukaryota</taxon>
        <taxon>Fungi</taxon>
        <taxon>Dikarya</taxon>
        <taxon>Basidiomycota</taxon>
        <taxon>Agaricomycotina</taxon>
        <taxon>Agaricomycetes</taxon>
        <taxon>Polyporales</taxon>
        <taxon>Fomitopsis</taxon>
    </lineage>
</organism>
<protein>
    <recommendedName>
        <fullName evidence="7">Zinc-finger domain-containing protein</fullName>
    </recommendedName>
</protein>
<feature type="compositionally biased region" description="Pro residues" evidence="6">
    <location>
        <begin position="722"/>
        <end position="733"/>
    </location>
</feature>
<feature type="compositionally biased region" description="Low complexity" evidence="6">
    <location>
        <begin position="603"/>
        <end position="628"/>
    </location>
</feature>
<evidence type="ECO:0000256" key="2">
    <source>
        <dbReference type="ARBA" id="ARBA00022723"/>
    </source>
</evidence>
<keyword evidence="4" id="KW-0804">Transcription</keyword>
<dbReference type="CDD" id="cd00065">
    <property type="entry name" value="FYVE_like_SF"/>
    <property type="match status" value="1"/>
</dbReference>
<dbReference type="GO" id="GO:0003712">
    <property type="term" value="F:transcription coregulator activity"/>
    <property type="evidence" value="ECO:0007669"/>
    <property type="project" value="TreeGrafter"/>
</dbReference>
<dbReference type="GO" id="GO:0046872">
    <property type="term" value="F:metal ion binding"/>
    <property type="evidence" value="ECO:0007669"/>
    <property type="project" value="UniProtKB-KW"/>
</dbReference>
<feature type="region of interest" description="Disordered" evidence="6">
    <location>
        <begin position="1"/>
        <end position="320"/>
    </location>
</feature>
<evidence type="ECO:0000256" key="3">
    <source>
        <dbReference type="ARBA" id="ARBA00023015"/>
    </source>
</evidence>
<evidence type="ECO:0000313" key="9">
    <source>
        <dbReference type="Proteomes" id="UP000076727"/>
    </source>
</evidence>
<dbReference type="InterPro" id="IPR045109">
    <property type="entry name" value="LSDs-like"/>
</dbReference>
<accession>A0A165PQL5</accession>
<feature type="region of interest" description="Disordered" evidence="6">
    <location>
        <begin position="903"/>
        <end position="1011"/>
    </location>
</feature>
<evidence type="ECO:0000313" key="8">
    <source>
        <dbReference type="EMBL" id="KZT68510.1"/>
    </source>
</evidence>
<dbReference type="OrthoDB" id="2758530at2759"/>
<keyword evidence="3" id="KW-0805">Transcription regulation</keyword>
<dbReference type="PANTHER" id="PTHR12549">
    <property type="entry name" value="JMJC DOMAIN-CONTAINING HISTONE DEMETHYLATION PROTEIN"/>
    <property type="match status" value="1"/>
</dbReference>
<dbReference type="InterPro" id="IPR018866">
    <property type="entry name" value="Znf-4CXXC_R1"/>
</dbReference>
<evidence type="ECO:0000256" key="1">
    <source>
        <dbReference type="ARBA" id="ARBA00004123"/>
    </source>
</evidence>
<dbReference type="GO" id="GO:0032454">
    <property type="term" value="F:histone H3K9 demethylase activity"/>
    <property type="evidence" value="ECO:0007669"/>
    <property type="project" value="InterPro"/>
</dbReference>
<dbReference type="PANTHER" id="PTHR12549:SF38">
    <property type="entry name" value="JMJC DOMAIN-CONTAINING HISTONE DEMETHYLASE 2, ISOFORM A"/>
    <property type="match status" value="1"/>
</dbReference>
<reference evidence="8 9" key="1">
    <citation type="journal article" date="2016" name="Mol. Biol. Evol.">
        <title>Comparative Genomics of Early-Diverging Mushroom-Forming Fungi Provides Insights into the Origins of Lignocellulose Decay Capabilities.</title>
        <authorList>
            <person name="Nagy L.G."/>
            <person name="Riley R."/>
            <person name="Tritt A."/>
            <person name="Adam C."/>
            <person name="Daum C."/>
            <person name="Floudas D."/>
            <person name="Sun H."/>
            <person name="Yadav J.S."/>
            <person name="Pangilinan J."/>
            <person name="Larsson K.H."/>
            <person name="Matsuura K."/>
            <person name="Barry K."/>
            <person name="Labutti K."/>
            <person name="Kuo R."/>
            <person name="Ohm R.A."/>
            <person name="Bhattacharya S.S."/>
            <person name="Shirouzu T."/>
            <person name="Yoshinaga Y."/>
            <person name="Martin F.M."/>
            <person name="Grigoriev I.V."/>
            <person name="Hibbett D.S."/>
        </authorList>
    </citation>
    <scope>NUCLEOTIDE SEQUENCE [LARGE SCALE GENOMIC DNA]</scope>
    <source>
        <strain evidence="8 9">L-15889</strain>
    </source>
</reference>
<evidence type="ECO:0000256" key="4">
    <source>
        <dbReference type="ARBA" id="ARBA00023163"/>
    </source>
</evidence>
<feature type="compositionally biased region" description="Polar residues" evidence="6">
    <location>
        <begin position="1"/>
        <end position="11"/>
    </location>
</feature>
<feature type="compositionally biased region" description="Polar residues" evidence="6">
    <location>
        <begin position="193"/>
        <end position="229"/>
    </location>
</feature>
<feature type="compositionally biased region" description="Low complexity" evidence="6">
    <location>
        <begin position="771"/>
        <end position="782"/>
    </location>
</feature>
<feature type="compositionally biased region" description="Low complexity" evidence="6">
    <location>
        <begin position="652"/>
        <end position="668"/>
    </location>
</feature>
<dbReference type="EMBL" id="KV429066">
    <property type="protein sequence ID" value="KZT68510.1"/>
    <property type="molecule type" value="Genomic_DNA"/>
</dbReference>
<feature type="compositionally biased region" description="Polar residues" evidence="6">
    <location>
        <begin position="929"/>
        <end position="940"/>
    </location>
</feature>
<keyword evidence="9" id="KW-1185">Reference proteome</keyword>
<feature type="region of interest" description="Disordered" evidence="6">
    <location>
        <begin position="761"/>
        <end position="788"/>
    </location>
</feature>
<evidence type="ECO:0000259" key="7">
    <source>
        <dbReference type="Pfam" id="PF10497"/>
    </source>
</evidence>
<evidence type="ECO:0000256" key="5">
    <source>
        <dbReference type="ARBA" id="ARBA00023242"/>
    </source>
</evidence>
<feature type="region of interest" description="Disordered" evidence="6">
    <location>
        <begin position="1282"/>
        <end position="1319"/>
    </location>
</feature>
<feature type="compositionally biased region" description="Basic residues" evidence="6">
    <location>
        <begin position="987"/>
        <end position="996"/>
    </location>
</feature>
<feature type="compositionally biased region" description="Basic and acidic residues" evidence="6">
    <location>
        <begin position="947"/>
        <end position="960"/>
    </location>
</feature>
<feature type="region of interest" description="Disordered" evidence="6">
    <location>
        <begin position="1143"/>
        <end position="1176"/>
    </location>
</feature>
<dbReference type="GO" id="GO:0006357">
    <property type="term" value="P:regulation of transcription by RNA polymerase II"/>
    <property type="evidence" value="ECO:0007669"/>
    <property type="project" value="TreeGrafter"/>
</dbReference>
<dbReference type="STRING" id="1314783.A0A165PQL5"/>
<feature type="region of interest" description="Disordered" evidence="6">
    <location>
        <begin position="1217"/>
        <end position="1242"/>
    </location>
</feature>
<dbReference type="GO" id="GO:0000785">
    <property type="term" value="C:chromatin"/>
    <property type="evidence" value="ECO:0007669"/>
    <property type="project" value="TreeGrafter"/>
</dbReference>
<feature type="compositionally biased region" description="Polar residues" evidence="6">
    <location>
        <begin position="129"/>
        <end position="158"/>
    </location>
</feature>
<feature type="compositionally biased region" description="Low complexity" evidence="6">
    <location>
        <begin position="688"/>
        <end position="699"/>
    </location>
</feature>
<evidence type="ECO:0000256" key="6">
    <source>
        <dbReference type="SAM" id="MobiDB-lite"/>
    </source>
</evidence>
<dbReference type="GO" id="GO:0000118">
    <property type="term" value="C:histone deacetylase complex"/>
    <property type="evidence" value="ECO:0007669"/>
    <property type="project" value="TreeGrafter"/>
</dbReference>
<feature type="region of interest" description="Disordered" evidence="6">
    <location>
        <begin position="603"/>
        <end position="743"/>
    </location>
</feature>
<dbReference type="Proteomes" id="UP000076727">
    <property type="component" value="Unassembled WGS sequence"/>
</dbReference>
<feature type="compositionally biased region" description="Polar residues" evidence="6">
    <location>
        <begin position="174"/>
        <end position="187"/>
    </location>
</feature>
<comment type="subcellular location">
    <subcellularLocation>
        <location evidence="1">Nucleus</location>
    </subcellularLocation>
</comment>
<name>A0A165PQL5_9APHY</name>
<proteinExistence type="predicted"/>
<dbReference type="Pfam" id="PF10497">
    <property type="entry name" value="zf-4CXXC_R1"/>
    <property type="match status" value="1"/>
</dbReference>
<keyword evidence="2" id="KW-0479">Metal-binding</keyword>
<keyword evidence="5" id="KW-0539">Nucleus</keyword>